<comment type="caution">
    <text evidence="1">The sequence shown here is derived from an EMBL/GenBank/DDBJ whole genome shotgun (WGS) entry which is preliminary data.</text>
</comment>
<accession>A0ACC1N6A4</accession>
<evidence type="ECO:0000313" key="1">
    <source>
        <dbReference type="EMBL" id="KAJ2974790.1"/>
    </source>
</evidence>
<proteinExistence type="predicted"/>
<name>A0ACC1N6A4_9APHY</name>
<dbReference type="Proteomes" id="UP001144978">
    <property type="component" value="Unassembled WGS sequence"/>
</dbReference>
<dbReference type="EMBL" id="JANSHE010004781">
    <property type="protein sequence ID" value="KAJ2974790.1"/>
    <property type="molecule type" value="Genomic_DNA"/>
</dbReference>
<evidence type="ECO:0000313" key="2">
    <source>
        <dbReference type="Proteomes" id="UP001144978"/>
    </source>
</evidence>
<keyword evidence="2" id="KW-1185">Reference proteome</keyword>
<protein>
    <submittedName>
        <fullName evidence="1">Uncharacterized protein</fullName>
    </submittedName>
</protein>
<gene>
    <name evidence="1" type="ORF">NUW54_g11840</name>
</gene>
<sequence length="235" mass="25880">MSRNCPKNSRVRSENPGNPPGVSAYSLDIDALSTEDLQTLCMSSARIEEVPLNNLEITGYSESVGEADSSAALEGMFDDLPDLQSISDDASDATDADDVGNDLDGDNMFFIASQHAQHPGVTHPPRERSERSSLGNLYEERAMYLLDKYGPYLSSKAHDGDAFYVFGYDDDRVAVEYREHIPTETGLLFLARDALQDYSFDVVHWFRESFAAVMGATADEVVDMGSEPMLRAPLC</sequence>
<reference evidence="1" key="1">
    <citation type="submission" date="2022-08" db="EMBL/GenBank/DDBJ databases">
        <title>Genome Sequence of Pycnoporus sanguineus.</title>
        <authorList>
            <person name="Buettner E."/>
        </authorList>
    </citation>
    <scope>NUCLEOTIDE SEQUENCE</scope>
    <source>
        <strain evidence="1">CG-C14</strain>
    </source>
</reference>
<organism evidence="1 2">
    <name type="scientific">Trametes sanguinea</name>
    <dbReference type="NCBI Taxonomy" id="158606"/>
    <lineage>
        <taxon>Eukaryota</taxon>
        <taxon>Fungi</taxon>
        <taxon>Dikarya</taxon>
        <taxon>Basidiomycota</taxon>
        <taxon>Agaricomycotina</taxon>
        <taxon>Agaricomycetes</taxon>
        <taxon>Polyporales</taxon>
        <taxon>Polyporaceae</taxon>
        <taxon>Trametes</taxon>
    </lineage>
</organism>